<keyword evidence="2" id="KW-1185">Reference proteome</keyword>
<accession>F3YVG2</accession>
<dbReference type="Proteomes" id="UP000007844">
    <property type="component" value="Chromosome"/>
</dbReference>
<sequence length="385" mass="44515">MYFHTPTFLKAMSLVFTRRPLSVRHMLFAVIFSALFLVLRAVVIAGRILDDFFYPGWRSQEVRRPIFIIGNPRSGTTFTHRLMAGDERFTCFKLWQTIFPAVTYYRLFSLLGRFDREIGAPFARMLAYVMRKGLSGWEKMHPTGPDKAESDEMLFVYAFLSPLVSLLFPYLDELPQLKFPDRLPEDDPVHLRLYFKDCLKRHVYATRVTRANGKAEPDRILLEKVALIAGRLRLVLAAVPDVRIVHLVRHPYESVPSLMSMFHAPLPTLAPQHAAKNGPAMRQVATMIFEYYRTILEVKRGLSPDRFLEVRYEDLVADPAATVKRIYDVFCIPVSPNYKDWLAQEAGRARGYKSEHAYSLEEFGLTKDIVYAELKDVFDEYGFKP</sequence>
<dbReference type="AlphaFoldDB" id="F3YVG2"/>
<evidence type="ECO:0000313" key="1">
    <source>
        <dbReference type="EMBL" id="EGJ48554.1"/>
    </source>
</evidence>
<dbReference type="RefSeq" id="WP_014258419.1">
    <property type="nucleotide sequence ID" value="NC_016629.1"/>
</dbReference>
<reference evidence="1 2" key="1">
    <citation type="journal article" date="2011" name="J. Bacteriol.">
        <title>Genome sequence of the mercury-methylating and pleomorphic Desulfovibrio africanus Strain Walvis Bay.</title>
        <authorList>
            <person name="Brown S.D."/>
            <person name="Wall J.D."/>
            <person name="Kucken A.M."/>
            <person name="Gilmour C.C."/>
            <person name="Podar M."/>
            <person name="Brandt C.C."/>
            <person name="Teshima H."/>
            <person name="Detter J.C."/>
            <person name="Han C.S."/>
            <person name="Land M.L."/>
            <person name="Lucas S."/>
            <person name="Han J."/>
            <person name="Pennacchio L."/>
            <person name="Nolan M."/>
            <person name="Pitluck S."/>
            <person name="Woyke T."/>
            <person name="Goodwin L."/>
            <person name="Palumbo A.V."/>
            <person name="Elias D.A."/>
        </authorList>
    </citation>
    <scope>NUCLEOTIDE SEQUENCE [LARGE SCALE GENOMIC DNA]</scope>
    <source>
        <strain evidence="1 2">Walvis Bay</strain>
    </source>
</reference>
<dbReference type="KEGG" id="daf:Desaf_0194"/>
<dbReference type="Gene3D" id="3.40.50.300">
    <property type="entry name" value="P-loop containing nucleotide triphosphate hydrolases"/>
    <property type="match status" value="1"/>
</dbReference>
<organism evidence="1 2">
    <name type="scientific">Desulfocurvibacter africanus subsp. africanus str. Walvis Bay</name>
    <dbReference type="NCBI Taxonomy" id="690850"/>
    <lineage>
        <taxon>Bacteria</taxon>
        <taxon>Pseudomonadati</taxon>
        <taxon>Thermodesulfobacteriota</taxon>
        <taxon>Desulfovibrionia</taxon>
        <taxon>Desulfovibrionales</taxon>
        <taxon>Desulfovibrionaceae</taxon>
        <taxon>Desulfocurvibacter</taxon>
    </lineage>
</organism>
<dbReference type="STRING" id="690850.Desaf_0194"/>
<dbReference type="HOGENOM" id="CLU_059160_0_0_7"/>
<gene>
    <name evidence="1" type="ORF">Desaf_0194</name>
</gene>
<dbReference type="SUPFAM" id="SSF52540">
    <property type="entry name" value="P-loop containing nucleoside triphosphate hydrolases"/>
    <property type="match status" value="1"/>
</dbReference>
<name>F3YVG2_DESAF</name>
<evidence type="ECO:0000313" key="2">
    <source>
        <dbReference type="Proteomes" id="UP000007844"/>
    </source>
</evidence>
<dbReference type="InterPro" id="IPR027417">
    <property type="entry name" value="P-loop_NTPase"/>
</dbReference>
<dbReference type="PANTHER" id="PTHR36451:SF1">
    <property type="entry name" value="OMEGA-HYDROXY-BETA-DIHYDROMENAQUINONE-9 SULFOTRANSFERASE STF3"/>
    <property type="match status" value="1"/>
</dbReference>
<dbReference type="Pfam" id="PF13469">
    <property type="entry name" value="Sulfotransfer_3"/>
    <property type="match status" value="1"/>
</dbReference>
<dbReference type="PANTHER" id="PTHR36451">
    <property type="entry name" value="PAPS-DEPENDENT SULFOTRANSFERASE STF3"/>
    <property type="match status" value="1"/>
</dbReference>
<evidence type="ECO:0008006" key="3">
    <source>
        <dbReference type="Google" id="ProtNLM"/>
    </source>
</evidence>
<dbReference type="EMBL" id="CP003221">
    <property type="protein sequence ID" value="EGJ48554.1"/>
    <property type="molecule type" value="Genomic_DNA"/>
</dbReference>
<dbReference type="eggNOG" id="COG0446">
    <property type="taxonomic scope" value="Bacteria"/>
</dbReference>
<proteinExistence type="predicted"/>
<dbReference type="InterPro" id="IPR052736">
    <property type="entry name" value="Stf3_sulfotransferase"/>
</dbReference>
<protein>
    <recommendedName>
        <fullName evidence="3">Sulfotransferase</fullName>
    </recommendedName>
</protein>